<evidence type="ECO:0000313" key="2">
    <source>
        <dbReference type="EMBL" id="GAA4985337.1"/>
    </source>
</evidence>
<proteinExistence type="inferred from homology"/>
<sequence>MTPSAWLDTALDRTIVLGYGAPGLRVRRRLPGWPGDGERMDGKVVLITGAASGIGLAAATGLARAGASVHVLGRNAERADEAARRVRAAAGPRAGRVLPEACDLGSLAELRAFTARFLADEDRLDVLVNNAGVMPDHRTLTDDGVELAFATHVLAPWVLTAALTPLLRRAAPSRVVNVTSGGQYAQHLLAGDPESRTDRYSPKRFYARTKRAQVVVTQEWAKRLAPSGVHVHAMHPGWVDTPGVRRWMPVFRVLTRPVLRDPEQGADTIVWLASAPPAARTTGLLWHDRAPRPATYALGAHADGAASRRELWTYVSDLADVPVPV</sequence>
<dbReference type="Proteomes" id="UP001500466">
    <property type="component" value="Unassembled WGS sequence"/>
</dbReference>
<comment type="similarity">
    <text evidence="1">Belongs to the short-chain dehydrogenases/reductases (SDR) family.</text>
</comment>
<reference evidence="3" key="1">
    <citation type="journal article" date="2019" name="Int. J. Syst. Evol. Microbiol.">
        <title>The Global Catalogue of Microorganisms (GCM) 10K type strain sequencing project: providing services to taxonomists for standard genome sequencing and annotation.</title>
        <authorList>
            <consortium name="The Broad Institute Genomics Platform"/>
            <consortium name="The Broad Institute Genome Sequencing Center for Infectious Disease"/>
            <person name="Wu L."/>
            <person name="Ma J."/>
        </authorList>
    </citation>
    <scope>NUCLEOTIDE SEQUENCE [LARGE SCALE GENOMIC DNA]</scope>
    <source>
        <strain evidence="3">JCM 17986</strain>
    </source>
</reference>
<accession>A0ABP9I2J0</accession>
<protein>
    <submittedName>
        <fullName evidence="2">SDR family oxidoreductase</fullName>
    </submittedName>
</protein>
<keyword evidence="3" id="KW-1185">Reference proteome</keyword>
<evidence type="ECO:0000256" key="1">
    <source>
        <dbReference type="RuleBase" id="RU000363"/>
    </source>
</evidence>
<comment type="caution">
    <text evidence="2">The sequence shown here is derived from an EMBL/GenBank/DDBJ whole genome shotgun (WGS) entry which is preliminary data.</text>
</comment>
<dbReference type="Gene3D" id="3.40.50.720">
    <property type="entry name" value="NAD(P)-binding Rossmann-like Domain"/>
    <property type="match status" value="1"/>
</dbReference>
<dbReference type="InterPro" id="IPR036291">
    <property type="entry name" value="NAD(P)-bd_dom_sf"/>
</dbReference>
<dbReference type="EMBL" id="BAABHS010000029">
    <property type="protein sequence ID" value="GAA4985337.1"/>
    <property type="molecule type" value="Genomic_DNA"/>
</dbReference>
<name>A0ABP9I2J0_9ACTN</name>
<dbReference type="InterPro" id="IPR002347">
    <property type="entry name" value="SDR_fam"/>
</dbReference>
<dbReference type="PANTHER" id="PTHR44656">
    <property type="entry name" value="DEHYDROGENASE/REDUCTASE SDR FAMILY MEMBER 12"/>
    <property type="match status" value="1"/>
</dbReference>
<dbReference type="Pfam" id="PF00106">
    <property type="entry name" value="adh_short"/>
    <property type="match status" value="1"/>
</dbReference>
<organism evidence="2 3">
    <name type="scientific">Yinghuangia aomiensis</name>
    <dbReference type="NCBI Taxonomy" id="676205"/>
    <lineage>
        <taxon>Bacteria</taxon>
        <taxon>Bacillati</taxon>
        <taxon>Actinomycetota</taxon>
        <taxon>Actinomycetes</taxon>
        <taxon>Kitasatosporales</taxon>
        <taxon>Streptomycetaceae</taxon>
        <taxon>Yinghuangia</taxon>
    </lineage>
</organism>
<gene>
    <name evidence="2" type="ORF">GCM10023205_64590</name>
</gene>
<dbReference type="RefSeq" id="WP_345679320.1">
    <property type="nucleotide sequence ID" value="NZ_BAABHS010000029.1"/>
</dbReference>
<dbReference type="PRINTS" id="PR00080">
    <property type="entry name" value="SDRFAMILY"/>
</dbReference>
<dbReference type="SUPFAM" id="SSF51735">
    <property type="entry name" value="NAD(P)-binding Rossmann-fold domains"/>
    <property type="match status" value="1"/>
</dbReference>
<dbReference type="InterPro" id="IPR052992">
    <property type="entry name" value="SDR_member_12"/>
</dbReference>
<evidence type="ECO:0000313" key="3">
    <source>
        <dbReference type="Proteomes" id="UP001500466"/>
    </source>
</evidence>
<dbReference type="PRINTS" id="PR00081">
    <property type="entry name" value="GDHRDH"/>
</dbReference>
<dbReference type="PANTHER" id="PTHR44656:SF7">
    <property type="entry name" value="DEHYDROGENASE_REDUCTASE SDR FAMILY MEMBER 12"/>
    <property type="match status" value="1"/>
</dbReference>